<dbReference type="Pfam" id="PF10066">
    <property type="entry name" value="DUF2304"/>
    <property type="match status" value="1"/>
</dbReference>
<organism evidence="2 3">
    <name type="scientific">Motilibacter deserti</name>
    <dbReference type="NCBI Taxonomy" id="2714956"/>
    <lineage>
        <taxon>Bacteria</taxon>
        <taxon>Bacillati</taxon>
        <taxon>Actinomycetota</taxon>
        <taxon>Actinomycetes</taxon>
        <taxon>Motilibacterales</taxon>
        <taxon>Motilibacteraceae</taxon>
        <taxon>Motilibacter</taxon>
    </lineage>
</organism>
<keyword evidence="1" id="KW-0812">Transmembrane</keyword>
<feature type="transmembrane region" description="Helical" evidence="1">
    <location>
        <begin position="6"/>
        <end position="21"/>
    </location>
</feature>
<feature type="transmembrane region" description="Helical" evidence="1">
    <location>
        <begin position="67"/>
        <end position="85"/>
    </location>
</feature>
<evidence type="ECO:0000313" key="2">
    <source>
        <dbReference type="EMBL" id="NHC16430.1"/>
    </source>
</evidence>
<keyword evidence="3" id="KW-1185">Reference proteome</keyword>
<reference evidence="2 3" key="1">
    <citation type="submission" date="2020-03" db="EMBL/GenBank/DDBJ databases">
        <title>Two novel Motilibacter sp.</title>
        <authorList>
            <person name="Liu S."/>
        </authorList>
    </citation>
    <scope>NUCLEOTIDE SEQUENCE [LARGE SCALE GENOMIC DNA]</scope>
    <source>
        <strain evidence="2 3">E257</strain>
    </source>
</reference>
<comment type="caution">
    <text evidence="2">The sequence shown here is derived from an EMBL/GenBank/DDBJ whole genome shotgun (WGS) entry which is preliminary data.</text>
</comment>
<gene>
    <name evidence="2" type="ORF">G9H71_21835</name>
</gene>
<accession>A0ABX0H3T1</accession>
<sequence>MLIQYLLVAGVVIVLVSFLRNRNALRFQAGKKILFAVFLVACVVSIVRPSLLSTVADWVGVGRGADLLLYALIVAFAFVSINTYLKFKDYDERLTRLARQLAISEARLRVARGGDEEHL</sequence>
<evidence type="ECO:0000313" key="3">
    <source>
        <dbReference type="Proteomes" id="UP000800981"/>
    </source>
</evidence>
<dbReference type="Proteomes" id="UP000800981">
    <property type="component" value="Unassembled WGS sequence"/>
</dbReference>
<dbReference type="InterPro" id="IPR019277">
    <property type="entry name" value="DUF2304"/>
</dbReference>
<dbReference type="EMBL" id="JAANNP010000164">
    <property type="protein sequence ID" value="NHC16430.1"/>
    <property type="molecule type" value="Genomic_DNA"/>
</dbReference>
<dbReference type="RefSeq" id="WP_166284870.1">
    <property type="nucleotide sequence ID" value="NZ_JAANNP010000164.1"/>
</dbReference>
<keyword evidence="1" id="KW-1133">Transmembrane helix</keyword>
<proteinExistence type="predicted"/>
<feature type="transmembrane region" description="Helical" evidence="1">
    <location>
        <begin position="33"/>
        <end position="55"/>
    </location>
</feature>
<evidence type="ECO:0000256" key="1">
    <source>
        <dbReference type="SAM" id="Phobius"/>
    </source>
</evidence>
<keyword evidence="1" id="KW-0472">Membrane</keyword>
<protein>
    <submittedName>
        <fullName evidence="2">DUF2304 domain-containing protein</fullName>
    </submittedName>
</protein>
<name>A0ABX0H3T1_9ACTN</name>